<reference evidence="1 2" key="1">
    <citation type="submission" date="2018-11" db="EMBL/GenBank/DDBJ databases">
        <authorList>
            <consortium name="Pathogen Informatics"/>
        </authorList>
    </citation>
    <scope>NUCLEOTIDE SEQUENCE [LARGE SCALE GENOMIC DNA]</scope>
    <source>
        <strain evidence="1 2">Costa Rica</strain>
    </source>
</reference>
<protein>
    <submittedName>
        <fullName evidence="1">Uncharacterized protein</fullName>
    </submittedName>
</protein>
<gene>
    <name evidence="1" type="ORF">ACOC_LOCUS2857</name>
</gene>
<keyword evidence="2" id="KW-1185">Reference proteome</keyword>
<dbReference type="Proteomes" id="UP000267027">
    <property type="component" value="Unassembled WGS sequence"/>
</dbReference>
<proteinExistence type="predicted"/>
<evidence type="ECO:0000313" key="2">
    <source>
        <dbReference type="Proteomes" id="UP000267027"/>
    </source>
</evidence>
<accession>A0A3P7J8X1</accession>
<evidence type="ECO:0000313" key="1">
    <source>
        <dbReference type="EMBL" id="VDM54442.1"/>
    </source>
</evidence>
<sequence length="210" mass="23828">MLTHVKELVDKLTFPLFLFLAISVRIYLKTKEFFLVPRGIFHYSNTDNTFDSNFKIPNFEALDPMKVASELMSAAAKAENRRKAMIGIFLPLPFAGKPLNFEVNFSYIDVSIVQDHLHEKSGADLTPEAKETFMKAKYICLHSSTASCDEVIMPAGTFPKIEIRVIRCPSDPLPREVMDCSVSQTEEEFEIFFRKQTSVNGIDLGSPNRH</sequence>
<organism evidence="1 2">
    <name type="scientific">Angiostrongylus costaricensis</name>
    <name type="common">Nematode worm</name>
    <dbReference type="NCBI Taxonomy" id="334426"/>
    <lineage>
        <taxon>Eukaryota</taxon>
        <taxon>Metazoa</taxon>
        <taxon>Ecdysozoa</taxon>
        <taxon>Nematoda</taxon>
        <taxon>Chromadorea</taxon>
        <taxon>Rhabditida</taxon>
        <taxon>Rhabditina</taxon>
        <taxon>Rhabditomorpha</taxon>
        <taxon>Strongyloidea</taxon>
        <taxon>Metastrongylidae</taxon>
        <taxon>Angiostrongylus</taxon>
    </lineage>
</organism>
<dbReference type="EMBL" id="UYYA01000666">
    <property type="protein sequence ID" value="VDM54442.1"/>
    <property type="molecule type" value="Genomic_DNA"/>
</dbReference>
<name>A0A3P7J8X1_ANGCS</name>
<dbReference type="AlphaFoldDB" id="A0A3P7J8X1"/>
<dbReference type="OrthoDB" id="5919772at2759"/>